<dbReference type="PROSITE" id="PS50157">
    <property type="entry name" value="ZINC_FINGER_C2H2_2"/>
    <property type="match status" value="7"/>
</dbReference>
<feature type="domain" description="C2H2-type" evidence="6">
    <location>
        <begin position="24"/>
        <end position="52"/>
    </location>
</feature>
<dbReference type="InterPro" id="IPR013087">
    <property type="entry name" value="Znf_C2H2_type"/>
</dbReference>
<reference evidence="7" key="1">
    <citation type="submission" date="2018-07" db="EMBL/GenBank/DDBJ databases">
        <authorList>
            <person name="Quirk P.G."/>
            <person name="Krulwich T.A."/>
        </authorList>
    </citation>
    <scope>NUCLEOTIDE SEQUENCE</scope>
</reference>
<gene>
    <name evidence="7" type="primary">CSON007895</name>
</gene>
<dbReference type="GO" id="GO:0000981">
    <property type="term" value="F:DNA-binding transcription factor activity, RNA polymerase II-specific"/>
    <property type="evidence" value="ECO:0007669"/>
    <property type="project" value="TreeGrafter"/>
</dbReference>
<accession>A0A336M1T2</accession>
<keyword evidence="2" id="KW-0677">Repeat</keyword>
<keyword evidence="3 5" id="KW-0863">Zinc-finger</keyword>
<evidence type="ECO:0000259" key="6">
    <source>
        <dbReference type="PROSITE" id="PS50157"/>
    </source>
</evidence>
<feature type="domain" description="C2H2-type" evidence="6">
    <location>
        <begin position="52"/>
        <end position="79"/>
    </location>
</feature>
<dbReference type="GO" id="GO:0008270">
    <property type="term" value="F:zinc ion binding"/>
    <property type="evidence" value="ECO:0007669"/>
    <property type="project" value="UniProtKB-KW"/>
</dbReference>
<protein>
    <submittedName>
        <fullName evidence="7">CSON007895 protein</fullName>
    </submittedName>
</protein>
<feature type="domain" description="C2H2-type" evidence="6">
    <location>
        <begin position="135"/>
        <end position="163"/>
    </location>
</feature>
<dbReference type="SUPFAM" id="SSF57667">
    <property type="entry name" value="beta-beta-alpha zinc fingers"/>
    <property type="match status" value="5"/>
</dbReference>
<dbReference type="GO" id="GO:0005634">
    <property type="term" value="C:nucleus"/>
    <property type="evidence" value="ECO:0007669"/>
    <property type="project" value="TreeGrafter"/>
</dbReference>
<dbReference type="PROSITE" id="PS00028">
    <property type="entry name" value="ZINC_FINGER_C2H2_1"/>
    <property type="match status" value="6"/>
</dbReference>
<dbReference type="EMBL" id="UFQT01000297">
    <property type="protein sequence ID" value="SSX22959.1"/>
    <property type="molecule type" value="Genomic_DNA"/>
</dbReference>
<feature type="domain" description="C2H2-type" evidence="6">
    <location>
        <begin position="278"/>
        <end position="306"/>
    </location>
</feature>
<dbReference type="Pfam" id="PF13913">
    <property type="entry name" value="zf-C2HC_2"/>
    <property type="match status" value="1"/>
</dbReference>
<keyword evidence="1" id="KW-0479">Metal-binding</keyword>
<dbReference type="SMART" id="SM00355">
    <property type="entry name" value="ZnF_C2H2"/>
    <property type="match status" value="10"/>
</dbReference>
<dbReference type="GO" id="GO:0000977">
    <property type="term" value="F:RNA polymerase II transcription regulatory region sequence-specific DNA binding"/>
    <property type="evidence" value="ECO:0007669"/>
    <property type="project" value="TreeGrafter"/>
</dbReference>
<dbReference type="Gene3D" id="3.30.160.60">
    <property type="entry name" value="Classic Zinc Finger"/>
    <property type="match status" value="5"/>
</dbReference>
<feature type="domain" description="C2H2-type" evidence="6">
    <location>
        <begin position="195"/>
        <end position="222"/>
    </location>
</feature>
<evidence type="ECO:0000256" key="2">
    <source>
        <dbReference type="ARBA" id="ARBA00022737"/>
    </source>
</evidence>
<dbReference type="Pfam" id="PF13894">
    <property type="entry name" value="zf-C2H2_4"/>
    <property type="match status" value="1"/>
</dbReference>
<evidence type="ECO:0000256" key="3">
    <source>
        <dbReference type="ARBA" id="ARBA00022771"/>
    </source>
</evidence>
<dbReference type="PANTHER" id="PTHR24409:SF295">
    <property type="entry name" value="AZ2-RELATED"/>
    <property type="match status" value="1"/>
</dbReference>
<name>A0A336M1T2_CULSO</name>
<dbReference type="PANTHER" id="PTHR24409">
    <property type="entry name" value="ZINC FINGER PROTEIN 142"/>
    <property type="match status" value="1"/>
</dbReference>
<dbReference type="InterPro" id="IPR036236">
    <property type="entry name" value="Znf_C2H2_sf"/>
</dbReference>
<dbReference type="OMA" id="SHTIRIY"/>
<organism evidence="7">
    <name type="scientific">Culicoides sonorensis</name>
    <name type="common">Biting midge</name>
    <dbReference type="NCBI Taxonomy" id="179676"/>
    <lineage>
        <taxon>Eukaryota</taxon>
        <taxon>Metazoa</taxon>
        <taxon>Ecdysozoa</taxon>
        <taxon>Arthropoda</taxon>
        <taxon>Hexapoda</taxon>
        <taxon>Insecta</taxon>
        <taxon>Pterygota</taxon>
        <taxon>Neoptera</taxon>
        <taxon>Endopterygota</taxon>
        <taxon>Diptera</taxon>
        <taxon>Nematocera</taxon>
        <taxon>Chironomoidea</taxon>
        <taxon>Ceratopogonidae</taxon>
        <taxon>Ceratopogoninae</taxon>
        <taxon>Culicoides</taxon>
        <taxon>Monoculicoides</taxon>
    </lineage>
</organism>
<dbReference type="Pfam" id="PF00096">
    <property type="entry name" value="zf-C2H2"/>
    <property type="match status" value="3"/>
</dbReference>
<feature type="domain" description="C2H2-type" evidence="6">
    <location>
        <begin position="222"/>
        <end position="250"/>
    </location>
</feature>
<evidence type="ECO:0000256" key="4">
    <source>
        <dbReference type="ARBA" id="ARBA00022833"/>
    </source>
</evidence>
<feature type="domain" description="C2H2-type" evidence="6">
    <location>
        <begin position="79"/>
        <end position="107"/>
    </location>
</feature>
<dbReference type="VEuPathDB" id="VectorBase:CSON007895"/>
<evidence type="ECO:0000313" key="7">
    <source>
        <dbReference type="EMBL" id="SSX22959.1"/>
    </source>
</evidence>
<keyword evidence="4" id="KW-0862">Zinc</keyword>
<proteinExistence type="predicted"/>
<evidence type="ECO:0000256" key="5">
    <source>
        <dbReference type="PROSITE-ProRule" id="PRU00042"/>
    </source>
</evidence>
<evidence type="ECO:0000256" key="1">
    <source>
        <dbReference type="ARBA" id="ARBA00022723"/>
    </source>
</evidence>
<dbReference type="AlphaFoldDB" id="A0A336M1T2"/>
<sequence>MDQNQKDRSSAEKIEKVKEDSKKYTCDLCQKGYKWKCYLKEHIEFMHLRIRYDCKLCDKFYFKIDSLKCHEKSHNEKKYTCDVCGTKFHNLNTIKRHLTSIHLRIKESCEICGKLFHPEHLKNHINRIHLNIKPYSCEICKRKFSIKSEIVKHMNNIHLSESFRNRPDSIRCRYCTKYFMIEKLEDHIERKHKKLQCHLCEKIYFNRDSFKHHMKLHESSKFKCDFCENEFKTKSNLRDHILAVHLKQKSKCPICDKIFNKSRLPRHIKIVHNKEKNYSCDVCDKKFKIPCLLKQHITSIHLKQRNHKCYILVV</sequence>